<dbReference type="PANTHER" id="PTHR10412">
    <property type="entry name" value="MANNOSYL-OLIGOSACCHARIDE GLUCOSIDASE"/>
    <property type="match status" value="1"/>
</dbReference>
<feature type="domain" description="Mannosylglycerate hydrolase MGH1-like glycoside hydrolase" evidence="4">
    <location>
        <begin position="33"/>
        <end position="405"/>
    </location>
</feature>
<dbReference type="EMBL" id="FXXQ01000028">
    <property type="protein sequence ID" value="SMX25780.1"/>
    <property type="molecule type" value="Genomic_DNA"/>
</dbReference>
<reference evidence="5 6" key="1">
    <citation type="submission" date="2017-05" db="EMBL/GenBank/DDBJ databases">
        <authorList>
            <person name="Song R."/>
            <person name="Chenine A.L."/>
            <person name="Ruprecht R.M."/>
        </authorList>
    </citation>
    <scope>NUCLEOTIDE SEQUENCE [LARGE SCALE GENOMIC DNA]</scope>
    <source>
        <strain evidence="5 6">CECT 8489</strain>
    </source>
</reference>
<dbReference type="InterPro" id="IPR008928">
    <property type="entry name" value="6-hairpin_glycosidase_sf"/>
</dbReference>
<dbReference type="GO" id="GO:0006487">
    <property type="term" value="P:protein N-linked glycosylation"/>
    <property type="evidence" value="ECO:0007669"/>
    <property type="project" value="TreeGrafter"/>
</dbReference>
<dbReference type="AlphaFoldDB" id="A0A238J750"/>
<evidence type="ECO:0000256" key="3">
    <source>
        <dbReference type="ARBA" id="ARBA00023295"/>
    </source>
</evidence>
<dbReference type="InterPro" id="IPR054491">
    <property type="entry name" value="MGH1-like_GH"/>
</dbReference>
<sequence length="422" mass="47253">MTTHNMPDMDEQARSILRGNDRGGYTVPTAGLYPYQWNWDSAFAAWGFATFDVTRAWDEIETLFTGQWDNGMVPHILFHRPDPGYFPGPDVWGATGPVASSGISQPPVAASFARRIYDMDPEGSLSALKRLFPKMVAWHQWFMDWRLDRGAVCITHPWEAGRDNTPDWDGAMAGIDPTGVGEYKRRDTSHVDPAMRPTKYDYDRYIWLVQLGRRLGWDEAAMLEQNPFRVADPTMTFILLRAQRDLAILGQVLGEDVSSIEAAIEVLVVGAETLWNPELASYDARDVRSGQWAGCVSNASFLNWYAGIDHPGMEAQYDRIASLCKYPVPSHDPSSERFDAKRYWRGPTWAIINVLIGIGLEERGLTDRADALRKTTADLIREHGFAEYFDPMTGDAAGGGTFTWTAAVWLGWASPTRSEGAS</sequence>
<name>A0A238J750_9RHOB</name>
<comment type="similarity">
    <text evidence="1">Belongs to the glycosyl hydrolase 63 family.</text>
</comment>
<keyword evidence="2" id="KW-0378">Hydrolase</keyword>
<accession>A0A238J750</accession>
<proteinExistence type="inferred from homology"/>
<dbReference type="Pfam" id="PF22422">
    <property type="entry name" value="MGH1-like_GH"/>
    <property type="match status" value="1"/>
</dbReference>
<keyword evidence="6" id="KW-1185">Reference proteome</keyword>
<keyword evidence="3" id="KW-0326">Glycosidase</keyword>
<dbReference type="InterPro" id="IPR004888">
    <property type="entry name" value="Glycoside_hydrolase_63"/>
</dbReference>
<evidence type="ECO:0000313" key="5">
    <source>
        <dbReference type="EMBL" id="SMX25780.1"/>
    </source>
</evidence>
<evidence type="ECO:0000256" key="2">
    <source>
        <dbReference type="ARBA" id="ARBA00022801"/>
    </source>
</evidence>
<dbReference type="Gene3D" id="1.50.10.10">
    <property type="match status" value="1"/>
</dbReference>
<gene>
    <name evidence="5" type="ORF">BOA8489_03924</name>
</gene>
<evidence type="ECO:0000256" key="1">
    <source>
        <dbReference type="ARBA" id="ARBA00010833"/>
    </source>
</evidence>
<organism evidence="5 6">
    <name type="scientific">Boseongicola aestuarii</name>
    <dbReference type="NCBI Taxonomy" id="1470561"/>
    <lineage>
        <taxon>Bacteria</taxon>
        <taxon>Pseudomonadati</taxon>
        <taxon>Pseudomonadota</taxon>
        <taxon>Alphaproteobacteria</taxon>
        <taxon>Rhodobacterales</taxon>
        <taxon>Paracoccaceae</taxon>
        <taxon>Boseongicola</taxon>
    </lineage>
</organism>
<evidence type="ECO:0000259" key="4">
    <source>
        <dbReference type="Pfam" id="PF22422"/>
    </source>
</evidence>
<protein>
    <submittedName>
        <fullName evidence="5">Alpha-glucosidase</fullName>
    </submittedName>
</protein>
<dbReference type="SUPFAM" id="SSF48208">
    <property type="entry name" value="Six-hairpin glycosidases"/>
    <property type="match status" value="1"/>
</dbReference>
<dbReference type="Proteomes" id="UP000201838">
    <property type="component" value="Unassembled WGS sequence"/>
</dbReference>
<dbReference type="PANTHER" id="PTHR10412:SF11">
    <property type="entry name" value="MANNOSYL-OLIGOSACCHARIDE GLUCOSIDASE"/>
    <property type="match status" value="1"/>
</dbReference>
<dbReference type="InterPro" id="IPR012341">
    <property type="entry name" value="6hp_glycosidase-like_sf"/>
</dbReference>
<dbReference type="GO" id="GO:0004573">
    <property type="term" value="F:Glc3Man9GlcNAc2 oligosaccharide glucosidase activity"/>
    <property type="evidence" value="ECO:0007669"/>
    <property type="project" value="InterPro"/>
</dbReference>
<dbReference type="GO" id="GO:0009311">
    <property type="term" value="P:oligosaccharide metabolic process"/>
    <property type="evidence" value="ECO:0007669"/>
    <property type="project" value="InterPro"/>
</dbReference>
<dbReference type="RefSeq" id="WP_217897977.1">
    <property type="nucleotide sequence ID" value="NZ_FXXQ01000028.1"/>
</dbReference>
<evidence type="ECO:0000313" key="6">
    <source>
        <dbReference type="Proteomes" id="UP000201838"/>
    </source>
</evidence>